<dbReference type="Gene3D" id="3.40.50.300">
    <property type="entry name" value="P-loop containing nucleotide triphosphate hydrolases"/>
    <property type="match status" value="1"/>
</dbReference>
<gene>
    <name evidence="3" type="ORF">I7412_24575</name>
</gene>
<keyword evidence="4" id="KW-1185">Reference proteome</keyword>
<dbReference type="GO" id="GO:0016887">
    <property type="term" value="F:ATP hydrolysis activity"/>
    <property type="evidence" value="ECO:0007669"/>
    <property type="project" value="InterPro"/>
</dbReference>
<dbReference type="InterPro" id="IPR003593">
    <property type="entry name" value="AAA+_ATPase"/>
</dbReference>
<feature type="region of interest" description="Disordered" evidence="1">
    <location>
        <begin position="1"/>
        <end position="26"/>
    </location>
</feature>
<name>A0A937RHG5_9ACTN</name>
<dbReference type="EMBL" id="JAEACQ010000245">
    <property type="protein sequence ID" value="MBL7630277.1"/>
    <property type="molecule type" value="Genomic_DNA"/>
</dbReference>
<accession>A0A937RHG5</accession>
<dbReference type="SMART" id="SM00382">
    <property type="entry name" value="AAA"/>
    <property type="match status" value="1"/>
</dbReference>
<dbReference type="RefSeq" id="WP_203003245.1">
    <property type="nucleotide sequence ID" value="NZ_JADWYU010000094.1"/>
</dbReference>
<dbReference type="InterPro" id="IPR027417">
    <property type="entry name" value="P-loop_NTPase"/>
</dbReference>
<sequence>MTWTPYYRGNQSEGERPSAPVELPPLPPWRQARAHVPFEPPLGLAGAVNAALLLRRPLLLTGSPGAGKSTVALSIAQELGLGGVLRWHITSRSTLVDALYRYDALGRLHARQHKEDDSPERFLRLGPLGTALAAVDRPRVLLIDEIDKSDIDLPSDLLDVLERGSFEIDVLKRHTVDEVRVRLDVADGEDDVADDARCTIARGVVRGGRDQFPVIVMTSNGEREFPPPFLRRCVRFPMPDPDSDQLTKIVNAHLKDLDEETQAAIQDLIKAFAGRIGKPEVLATDQLLNAVYLVTREFPPEGDQREQLVRLLTKDLSSA</sequence>
<feature type="domain" description="AAA+ ATPase" evidence="2">
    <location>
        <begin position="54"/>
        <end position="244"/>
    </location>
</feature>
<comment type="caution">
    <text evidence="3">The sequence shown here is derived from an EMBL/GenBank/DDBJ whole genome shotgun (WGS) entry which is preliminary data.</text>
</comment>
<proteinExistence type="predicted"/>
<dbReference type="CDD" id="cd00009">
    <property type="entry name" value="AAA"/>
    <property type="match status" value="1"/>
</dbReference>
<dbReference type="SUPFAM" id="SSF52540">
    <property type="entry name" value="P-loop containing nucleoside triphosphate hydrolases"/>
    <property type="match status" value="1"/>
</dbReference>
<dbReference type="AlphaFoldDB" id="A0A937RHG5"/>
<dbReference type="Pfam" id="PF00004">
    <property type="entry name" value="AAA"/>
    <property type="match status" value="1"/>
</dbReference>
<evidence type="ECO:0000259" key="2">
    <source>
        <dbReference type="SMART" id="SM00382"/>
    </source>
</evidence>
<dbReference type="Proteomes" id="UP000604475">
    <property type="component" value="Unassembled WGS sequence"/>
</dbReference>
<evidence type="ECO:0000313" key="4">
    <source>
        <dbReference type="Proteomes" id="UP000604475"/>
    </source>
</evidence>
<evidence type="ECO:0000313" key="3">
    <source>
        <dbReference type="EMBL" id="MBL7630277.1"/>
    </source>
</evidence>
<evidence type="ECO:0000256" key="1">
    <source>
        <dbReference type="SAM" id="MobiDB-lite"/>
    </source>
</evidence>
<dbReference type="InterPro" id="IPR003959">
    <property type="entry name" value="ATPase_AAA_core"/>
</dbReference>
<protein>
    <submittedName>
        <fullName evidence="3">AAA family ATPase</fullName>
    </submittedName>
</protein>
<organism evidence="3 4">
    <name type="scientific">Frankia nepalensis</name>
    <dbReference type="NCBI Taxonomy" id="1836974"/>
    <lineage>
        <taxon>Bacteria</taxon>
        <taxon>Bacillati</taxon>
        <taxon>Actinomycetota</taxon>
        <taxon>Actinomycetes</taxon>
        <taxon>Frankiales</taxon>
        <taxon>Frankiaceae</taxon>
        <taxon>Frankia</taxon>
    </lineage>
</organism>
<dbReference type="GO" id="GO:0005524">
    <property type="term" value="F:ATP binding"/>
    <property type="evidence" value="ECO:0007669"/>
    <property type="project" value="InterPro"/>
</dbReference>
<reference evidence="3" key="1">
    <citation type="submission" date="2020-12" db="EMBL/GenBank/DDBJ databases">
        <title>Genomic characterization of non-nitrogen-fixing Frankia strains.</title>
        <authorList>
            <person name="Carlos-Shanley C."/>
            <person name="Guerra T."/>
            <person name="Hahn D."/>
        </authorList>
    </citation>
    <scope>NUCLEOTIDE SEQUENCE</scope>
    <source>
        <strain evidence="3">CN6</strain>
    </source>
</reference>